<dbReference type="PANTHER" id="PTHR43133">
    <property type="entry name" value="RNA POLYMERASE ECF-TYPE SIGMA FACTO"/>
    <property type="match status" value="1"/>
</dbReference>
<proteinExistence type="inferred from homology"/>
<evidence type="ECO:0000313" key="7">
    <source>
        <dbReference type="EMBL" id="ADP18629.1"/>
    </source>
</evidence>
<sequence length="185" mass="20217">MNGSYLHSIARCALPTPDSPPADPVAKLYRDHHGWLSVWLRKKLGNSFDAADLAHDTFVRLMAGRRRTEAGAEPRALLTHIAKGLVVDHWRRRALEEAYLAAVAQLPEQEAPSPEARALILETLGAIDAALRKLSAKTREIFLLSQFEGMGYDAIAQGLGVSLSTVKRHMQAALTACLIASQTDL</sequence>
<dbReference type="CDD" id="cd06171">
    <property type="entry name" value="Sigma70_r4"/>
    <property type="match status" value="1"/>
</dbReference>
<comment type="similarity">
    <text evidence="1">Belongs to the sigma-70 factor family. ECF subfamily.</text>
</comment>
<dbReference type="InterPro" id="IPR036388">
    <property type="entry name" value="WH-like_DNA-bd_sf"/>
</dbReference>
<dbReference type="EMBL" id="CP002287">
    <property type="protein sequence ID" value="ADP18629.1"/>
    <property type="molecule type" value="Genomic_DNA"/>
</dbReference>
<name>E3HU56_ACHXA</name>
<feature type="domain" description="RNA polymerase sigma-70 region 2" evidence="5">
    <location>
        <begin position="28"/>
        <end position="94"/>
    </location>
</feature>
<dbReference type="PANTHER" id="PTHR43133:SF63">
    <property type="entry name" value="RNA POLYMERASE SIGMA FACTOR FECI-RELATED"/>
    <property type="match status" value="1"/>
</dbReference>
<dbReference type="eggNOG" id="COG1595">
    <property type="taxonomic scope" value="Bacteria"/>
</dbReference>
<dbReference type="GO" id="GO:0006352">
    <property type="term" value="P:DNA-templated transcription initiation"/>
    <property type="evidence" value="ECO:0007669"/>
    <property type="project" value="InterPro"/>
</dbReference>
<keyword evidence="2" id="KW-0805">Transcription regulation</keyword>
<evidence type="ECO:0000313" key="8">
    <source>
        <dbReference type="Proteomes" id="UP000006876"/>
    </source>
</evidence>
<dbReference type="SUPFAM" id="SSF88659">
    <property type="entry name" value="Sigma3 and sigma4 domains of RNA polymerase sigma factors"/>
    <property type="match status" value="1"/>
</dbReference>
<dbReference type="Proteomes" id="UP000006876">
    <property type="component" value="Chromosome"/>
</dbReference>
<evidence type="ECO:0000256" key="2">
    <source>
        <dbReference type="ARBA" id="ARBA00023015"/>
    </source>
</evidence>
<accession>E3HU56</accession>
<dbReference type="HOGENOM" id="CLU_047691_12_1_4"/>
<evidence type="ECO:0000256" key="1">
    <source>
        <dbReference type="ARBA" id="ARBA00010641"/>
    </source>
</evidence>
<dbReference type="NCBIfam" id="TIGR02937">
    <property type="entry name" value="sigma70-ECF"/>
    <property type="match status" value="1"/>
</dbReference>
<keyword evidence="3" id="KW-0731">Sigma factor</keyword>
<dbReference type="InterPro" id="IPR014284">
    <property type="entry name" value="RNA_pol_sigma-70_dom"/>
</dbReference>
<evidence type="ECO:0000256" key="3">
    <source>
        <dbReference type="ARBA" id="ARBA00023082"/>
    </source>
</evidence>
<dbReference type="Pfam" id="PF04542">
    <property type="entry name" value="Sigma70_r2"/>
    <property type="match status" value="1"/>
</dbReference>
<dbReference type="InterPro" id="IPR007627">
    <property type="entry name" value="RNA_pol_sigma70_r2"/>
</dbReference>
<dbReference type="AlphaFoldDB" id="E3HU56"/>
<evidence type="ECO:0000259" key="6">
    <source>
        <dbReference type="Pfam" id="PF08281"/>
    </source>
</evidence>
<feature type="domain" description="RNA polymerase sigma factor 70 region 4 type 2" evidence="6">
    <location>
        <begin position="125"/>
        <end position="177"/>
    </location>
</feature>
<evidence type="ECO:0000256" key="4">
    <source>
        <dbReference type="ARBA" id="ARBA00023163"/>
    </source>
</evidence>
<dbReference type="Gene3D" id="1.10.1740.10">
    <property type="match status" value="1"/>
</dbReference>
<protein>
    <submittedName>
        <fullName evidence="7">RNA polymerase sigma factor FecI 14</fullName>
    </submittedName>
</protein>
<dbReference type="InterPro" id="IPR039425">
    <property type="entry name" value="RNA_pol_sigma-70-like"/>
</dbReference>
<reference evidence="7 8" key="1">
    <citation type="journal article" date="2011" name="J. Bacteriol.">
        <title>Complete genome sequence of the haloaromatic acid-degrading bacterium Achromobacter xylosoxidans A8.</title>
        <authorList>
            <person name="Strnad H."/>
            <person name="Ridl J."/>
            <person name="Paces J."/>
            <person name="Kolar M."/>
            <person name="Vlcek C."/>
            <person name="Paces V."/>
        </authorList>
    </citation>
    <scope>NUCLEOTIDE SEQUENCE [LARGE SCALE GENOMIC DNA]</scope>
    <source>
        <strain evidence="7 8">A8</strain>
    </source>
</reference>
<dbReference type="PATRIC" id="fig|762376.5.peg.5330"/>
<dbReference type="InterPro" id="IPR013249">
    <property type="entry name" value="RNA_pol_sigma70_r4_t2"/>
</dbReference>
<dbReference type="KEGG" id="axy:AXYL_05329"/>
<dbReference type="GO" id="GO:0016987">
    <property type="term" value="F:sigma factor activity"/>
    <property type="evidence" value="ECO:0007669"/>
    <property type="project" value="UniProtKB-KW"/>
</dbReference>
<keyword evidence="4" id="KW-0804">Transcription</keyword>
<dbReference type="InterPro" id="IPR013324">
    <property type="entry name" value="RNA_pol_sigma_r3/r4-like"/>
</dbReference>
<dbReference type="Gene3D" id="1.10.10.10">
    <property type="entry name" value="Winged helix-like DNA-binding domain superfamily/Winged helix DNA-binding domain"/>
    <property type="match status" value="1"/>
</dbReference>
<dbReference type="InterPro" id="IPR013325">
    <property type="entry name" value="RNA_pol_sigma_r2"/>
</dbReference>
<dbReference type="STRING" id="762376.AXYL_05329"/>
<gene>
    <name evidence="7" type="ordered locus">AXYL_05329</name>
</gene>
<dbReference type="SUPFAM" id="SSF88946">
    <property type="entry name" value="Sigma2 domain of RNA polymerase sigma factors"/>
    <property type="match status" value="1"/>
</dbReference>
<dbReference type="GO" id="GO:0003677">
    <property type="term" value="F:DNA binding"/>
    <property type="evidence" value="ECO:0007669"/>
    <property type="project" value="InterPro"/>
</dbReference>
<evidence type="ECO:0000259" key="5">
    <source>
        <dbReference type="Pfam" id="PF04542"/>
    </source>
</evidence>
<organism evidence="7 8">
    <name type="scientific">Achromobacter xylosoxidans (strain A8)</name>
    <dbReference type="NCBI Taxonomy" id="762376"/>
    <lineage>
        <taxon>Bacteria</taxon>
        <taxon>Pseudomonadati</taxon>
        <taxon>Pseudomonadota</taxon>
        <taxon>Betaproteobacteria</taxon>
        <taxon>Burkholderiales</taxon>
        <taxon>Alcaligenaceae</taxon>
        <taxon>Achromobacter</taxon>
    </lineage>
</organism>
<dbReference type="Pfam" id="PF08281">
    <property type="entry name" value="Sigma70_r4_2"/>
    <property type="match status" value="1"/>
</dbReference>